<accession>A0A6A4GQ77</accession>
<name>A0A6A4GQ77_9AGAR</name>
<evidence type="ECO:0000313" key="1">
    <source>
        <dbReference type="EMBL" id="KAE9387513.1"/>
    </source>
</evidence>
<protein>
    <submittedName>
        <fullName evidence="1">Uncharacterized protein</fullName>
    </submittedName>
</protein>
<proteinExistence type="predicted"/>
<organism evidence="1 2">
    <name type="scientific">Gymnopus androsaceus JB14</name>
    <dbReference type="NCBI Taxonomy" id="1447944"/>
    <lineage>
        <taxon>Eukaryota</taxon>
        <taxon>Fungi</taxon>
        <taxon>Dikarya</taxon>
        <taxon>Basidiomycota</taxon>
        <taxon>Agaricomycotina</taxon>
        <taxon>Agaricomycetes</taxon>
        <taxon>Agaricomycetidae</taxon>
        <taxon>Agaricales</taxon>
        <taxon>Marasmiineae</taxon>
        <taxon>Omphalotaceae</taxon>
        <taxon>Gymnopus</taxon>
    </lineage>
</organism>
<reference evidence="1" key="1">
    <citation type="journal article" date="2019" name="Environ. Microbiol.">
        <title>Fungal ecological strategies reflected in gene transcription - a case study of two litter decomposers.</title>
        <authorList>
            <person name="Barbi F."/>
            <person name="Kohler A."/>
            <person name="Barry K."/>
            <person name="Baskaran P."/>
            <person name="Daum C."/>
            <person name="Fauchery L."/>
            <person name="Ihrmark K."/>
            <person name="Kuo A."/>
            <person name="LaButti K."/>
            <person name="Lipzen A."/>
            <person name="Morin E."/>
            <person name="Grigoriev I.V."/>
            <person name="Henrissat B."/>
            <person name="Lindahl B."/>
            <person name="Martin F."/>
        </authorList>
    </citation>
    <scope>NUCLEOTIDE SEQUENCE</scope>
    <source>
        <strain evidence="1">JB14</strain>
    </source>
</reference>
<sequence>MSHHRKLEIDNTEGTIFTSKDISRFKVTMQEPLLMQSLENSVDTDTFIVSKVNISPHISC</sequence>
<dbReference type="Proteomes" id="UP000799118">
    <property type="component" value="Unassembled WGS sequence"/>
</dbReference>
<keyword evidence="2" id="KW-1185">Reference proteome</keyword>
<feature type="non-terminal residue" evidence="1">
    <location>
        <position position="60"/>
    </location>
</feature>
<evidence type="ECO:0000313" key="2">
    <source>
        <dbReference type="Proteomes" id="UP000799118"/>
    </source>
</evidence>
<dbReference type="AlphaFoldDB" id="A0A6A4GQ77"/>
<gene>
    <name evidence="1" type="ORF">BT96DRAFT_927570</name>
</gene>
<dbReference type="EMBL" id="ML769796">
    <property type="protein sequence ID" value="KAE9387513.1"/>
    <property type="molecule type" value="Genomic_DNA"/>
</dbReference>